<evidence type="ECO:0000313" key="3">
    <source>
        <dbReference type="EMBL" id="MBZ3869614.1"/>
    </source>
</evidence>
<comment type="caution">
    <text evidence="3">The sequence shown here is derived from an EMBL/GenBank/DDBJ whole genome shotgun (WGS) entry which is preliminary data.</text>
</comment>
<evidence type="ECO:0000259" key="2">
    <source>
        <dbReference type="Pfam" id="PF16174"/>
    </source>
</evidence>
<dbReference type="InterPro" id="IPR032381">
    <property type="entry name" value="IHABP4_N"/>
</dbReference>
<dbReference type="AlphaFoldDB" id="A0AA41MD14"/>
<dbReference type="Pfam" id="PF16174">
    <property type="entry name" value="IHABP4_N"/>
    <property type="match status" value="1"/>
</dbReference>
<proteinExistence type="predicted"/>
<organism evidence="3 4">
    <name type="scientific">Sciurus carolinensis</name>
    <name type="common">Eastern gray squirrel</name>
    <dbReference type="NCBI Taxonomy" id="30640"/>
    <lineage>
        <taxon>Eukaryota</taxon>
        <taxon>Metazoa</taxon>
        <taxon>Chordata</taxon>
        <taxon>Craniata</taxon>
        <taxon>Vertebrata</taxon>
        <taxon>Euteleostomi</taxon>
        <taxon>Mammalia</taxon>
        <taxon>Eutheria</taxon>
        <taxon>Euarchontoglires</taxon>
        <taxon>Glires</taxon>
        <taxon>Rodentia</taxon>
        <taxon>Sciuromorpha</taxon>
        <taxon>Sciuridae</taxon>
        <taxon>Sciurinae</taxon>
        <taxon>Sciurini</taxon>
        <taxon>Sciurus</taxon>
    </lineage>
</organism>
<evidence type="ECO:0000313" key="4">
    <source>
        <dbReference type="Proteomes" id="UP001166674"/>
    </source>
</evidence>
<dbReference type="Proteomes" id="UP001166674">
    <property type="component" value="Unassembled WGS sequence"/>
</dbReference>
<feature type="region of interest" description="Disordered" evidence="1">
    <location>
        <begin position="67"/>
        <end position="114"/>
    </location>
</feature>
<dbReference type="EMBL" id="JAATJV010139476">
    <property type="protein sequence ID" value="MBZ3869614.1"/>
    <property type="molecule type" value="Genomic_DNA"/>
</dbReference>
<accession>A0AA41MD14</accession>
<keyword evidence="4" id="KW-1185">Reference proteome</keyword>
<name>A0AA41MD14_SCICA</name>
<gene>
    <name evidence="3" type="ORF">SUZIE_103820</name>
</gene>
<protein>
    <submittedName>
        <fullName evidence="3">Plasminogen activator inhibitor 1 RNA-binding protein</fullName>
    </submittedName>
</protein>
<feature type="domain" description="Intracellular hyaluronan-binding protein 4 N-terminal" evidence="2">
    <location>
        <begin position="38"/>
        <end position="108"/>
    </location>
</feature>
<feature type="region of interest" description="Disordered" evidence="1">
    <location>
        <begin position="1"/>
        <end position="36"/>
    </location>
</feature>
<sequence length="114" mass="12347">MKKVGRAEAGALGSAQPAAICGRNTPPSHHHAWAPTGSFDCVVTNQLDQLFEDKSDPFQVLKAAENKKKKPAGVALGDLEPKTQLRLQPRPTPRRQAKSYVKSPRKNPLSPTLA</sequence>
<reference evidence="3" key="1">
    <citation type="submission" date="2020-03" db="EMBL/GenBank/DDBJ databases">
        <title>Studies in the Genomics of Life Span.</title>
        <authorList>
            <person name="Glass D."/>
        </authorList>
    </citation>
    <scope>NUCLEOTIDE SEQUENCE</scope>
    <source>
        <strain evidence="3">SUZIE</strain>
        <tissue evidence="3">Muscle</tissue>
    </source>
</reference>
<evidence type="ECO:0000256" key="1">
    <source>
        <dbReference type="SAM" id="MobiDB-lite"/>
    </source>
</evidence>